<keyword evidence="1" id="KW-1133">Transmembrane helix</keyword>
<evidence type="ECO:0000313" key="3">
    <source>
        <dbReference type="Proteomes" id="UP000292884"/>
    </source>
</evidence>
<name>A0A4R0N3P5_9SPHI</name>
<evidence type="ECO:0000256" key="1">
    <source>
        <dbReference type="SAM" id="Phobius"/>
    </source>
</evidence>
<comment type="caution">
    <text evidence="2">The sequence shown here is derived from an EMBL/GenBank/DDBJ whole genome shotgun (WGS) entry which is preliminary data.</text>
</comment>
<keyword evidence="1" id="KW-0812">Transmembrane</keyword>
<dbReference type="EMBL" id="SJSK01000001">
    <property type="protein sequence ID" value="TCC93977.1"/>
    <property type="molecule type" value="Genomic_DNA"/>
</dbReference>
<gene>
    <name evidence="2" type="ORF">EZ428_04175</name>
</gene>
<protein>
    <submittedName>
        <fullName evidence="2">Uncharacterized protein</fullName>
    </submittedName>
</protein>
<organism evidence="2 3">
    <name type="scientific">Pedobacter frigiditerrae</name>
    <dbReference type="NCBI Taxonomy" id="2530452"/>
    <lineage>
        <taxon>Bacteria</taxon>
        <taxon>Pseudomonadati</taxon>
        <taxon>Bacteroidota</taxon>
        <taxon>Sphingobacteriia</taxon>
        <taxon>Sphingobacteriales</taxon>
        <taxon>Sphingobacteriaceae</taxon>
        <taxon>Pedobacter</taxon>
    </lineage>
</organism>
<dbReference type="OrthoDB" id="764443at2"/>
<dbReference type="RefSeq" id="WP_131551842.1">
    <property type="nucleotide sequence ID" value="NZ_SJSK01000001.1"/>
</dbReference>
<accession>A0A4R0N3P5</accession>
<proteinExistence type="predicted"/>
<dbReference type="Proteomes" id="UP000292884">
    <property type="component" value="Unassembled WGS sequence"/>
</dbReference>
<evidence type="ECO:0000313" key="2">
    <source>
        <dbReference type="EMBL" id="TCC93977.1"/>
    </source>
</evidence>
<reference evidence="2 3" key="1">
    <citation type="submission" date="2019-02" db="EMBL/GenBank/DDBJ databases">
        <title>Pedobacter sp. RP-1-13 sp. nov., isolated from Arctic soil.</title>
        <authorList>
            <person name="Dahal R.H."/>
        </authorList>
    </citation>
    <scope>NUCLEOTIDE SEQUENCE [LARGE SCALE GENOMIC DNA]</scope>
    <source>
        <strain evidence="2 3">RP-1-13</strain>
    </source>
</reference>
<keyword evidence="3" id="KW-1185">Reference proteome</keyword>
<keyword evidence="1" id="KW-0472">Membrane</keyword>
<feature type="transmembrane region" description="Helical" evidence="1">
    <location>
        <begin position="68"/>
        <end position="90"/>
    </location>
</feature>
<sequence>MRFLLRSFALLDLVSLVFLGMQLWEIAPRFNEITKQSDKVEATLMFPMFLLIVLGAAGLLLTKKFGFILYYIQFPFRLYLWIFSVGFITLLPEAFENYDDRWFPALLKVCFMVEFIRLYLTIRAQIKLKGQQLHLSPSE</sequence>
<dbReference type="AlphaFoldDB" id="A0A4R0N3P5"/>
<feature type="transmembrane region" description="Helical" evidence="1">
    <location>
        <begin position="7"/>
        <end position="24"/>
    </location>
</feature>
<feature type="transmembrane region" description="Helical" evidence="1">
    <location>
        <begin position="102"/>
        <end position="120"/>
    </location>
</feature>
<feature type="transmembrane region" description="Helical" evidence="1">
    <location>
        <begin position="44"/>
        <end position="61"/>
    </location>
</feature>